<accession>A0AAJ0MD77</accession>
<reference evidence="1" key="2">
    <citation type="submission" date="2023-06" db="EMBL/GenBank/DDBJ databases">
        <authorList>
            <consortium name="Lawrence Berkeley National Laboratory"/>
            <person name="Haridas S."/>
            <person name="Hensen N."/>
            <person name="Bonometti L."/>
            <person name="Westerberg I."/>
            <person name="Brannstrom I.O."/>
            <person name="Guillou S."/>
            <person name="Cros-Aarteil S."/>
            <person name="Calhoun S."/>
            <person name="Kuo A."/>
            <person name="Mondo S."/>
            <person name="Pangilinan J."/>
            <person name="Riley R."/>
            <person name="Labutti K."/>
            <person name="Andreopoulos B."/>
            <person name="Lipzen A."/>
            <person name="Chen C."/>
            <person name="Yanf M."/>
            <person name="Daum C."/>
            <person name="Ng V."/>
            <person name="Clum A."/>
            <person name="Steindorff A."/>
            <person name="Ohm R."/>
            <person name="Martin F."/>
            <person name="Silar P."/>
            <person name="Natvig D."/>
            <person name="Lalanne C."/>
            <person name="Gautier V."/>
            <person name="Ament-Velasquez S.L."/>
            <person name="Kruys A."/>
            <person name="Hutchinson M.I."/>
            <person name="Powell A.J."/>
            <person name="Barry K."/>
            <person name="Miller A.N."/>
            <person name="Grigoriev I.V."/>
            <person name="Debuchy R."/>
            <person name="Gladieux P."/>
            <person name="Thoren M.H."/>
            <person name="Johannesson H."/>
        </authorList>
    </citation>
    <scope>NUCLEOTIDE SEQUENCE</scope>
    <source>
        <strain evidence="1">CBS 955.72</strain>
    </source>
</reference>
<comment type="caution">
    <text evidence="1">The sequence shown here is derived from an EMBL/GenBank/DDBJ whole genome shotgun (WGS) entry which is preliminary data.</text>
</comment>
<reference evidence="1" key="1">
    <citation type="journal article" date="2023" name="Mol. Phylogenet. Evol.">
        <title>Genome-scale phylogeny and comparative genomics of the fungal order Sordariales.</title>
        <authorList>
            <person name="Hensen N."/>
            <person name="Bonometti L."/>
            <person name="Westerberg I."/>
            <person name="Brannstrom I.O."/>
            <person name="Guillou S."/>
            <person name="Cros-Aarteil S."/>
            <person name="Calhoun S."/>
            <person name="Haridas S."/>
            <person name="Kuo A."/>
            <person name="Mondo S."/>
            <person name="Pangilinan J."/>
            <person name="Riley R."/>
            <person name="LaButti K."/>
            <person name="Andreopoulos B."/>
            <person name="Lipzen A."/>
            <person name="Chen C."/>
            <person name="Yan M."/>
            <person name="Daum C."/>
            <person name="Ng V."/>
            <person name="Clum A."/>
            <person name="Steindorff A."/>
            <person name="Ohm R.A."/>
            <person name="Martin F."/>
            <person name="Silar P."/>
            <person name="Natvig D.O."/>
            <person name="Lalanne C."/>
            <person name="Gautier V."/>
            <person name="Ament-Velasquez S.L."/>
            <person name="Kruys A."/>
            <person name="Hutchinson M.I."/>
            <person name="Powell A.J."/>
            <person name="Barry K."/>
            <person name="Miller A.N."/>
            <person name="Grigoriev I.V."/>
            <person name="Debuchy R."/>
            <person name="Gladieux P."/>
            <person name="Hiltunen Thoren M."/>
            <person name="Johannesson H."/>
        </authorList>
    </citation>
    <scope>NUCLEOTIDE SEQUENCE</scope>
    <source>
        <strain evidence="1">CBS 955.72</strain>
    </source>
</reference>
<evidence type="ECO:0000313" key="2">
    <source>
        <dbReference type="Proteomes" id="UP001275084"/>
    </source>
</evidence>
<sequence length="97" mass="10984">MGVVDGGDELDARCLNNQSTLQSGLEIELILGSRKKTYPNWKTPENDVSKRLLKASIPNHINDTNEKSTANYTEWFIVPEITIPNQPAKNLWDRPPH</sequence>
<organism evidence="1 2">
    <name type="scientific">Lasiosphaeria hispida</name>
    <dbReference type="NCBI Taxonomy" id="260671"/>
    <lineage>
        <taxon>Eukaryota</taxon>
        <taxon>Fungi</taxon>
        <taxon>Dikarya</taxon>
        <taxon>Ascomycota</taxon>
        <taxon>Pezizomycotina</taxon>
        <taxon>Sordariomycetes</taxon>
        <taxon>Sordariomycetidae</taxon>
        <taxon>Sordariales</taxon>
        <taxon>Lasiosphaeriaceae</taxon>
        <taxon>Lasiosphaeria</taxon>
    </lineage>
</organism>
<proteinExistence type="predicted"/>
<dbReference type="AlphaFoldDB" id="A0AAJ0MD77"/>
<dbReference type="Proteomes" id="UP001275084">
    <property type="component" value="Unassembled WGS sequence"/>
</dbReference>
<protein>
    <submittedName>
        <fullName evidence="1">Uncharacterized protein</fullName>
    </submittedName>
</protein>
<keyword evidence="2" id="KW-1185">Reference proteome</keyword>
<dbReference type="EMBL" id="JAUIQD010000005">
    <property type="protein sequence ID" value="KAK3350273.1"/>
    <property type="molecule type" value="Genomic_DNA"/>
</dbReference>
<name>A0AAJ0MD77_9PEZI</name>
<gene>
    <name evidence="1" type="ORF">B0T25DRAFT_550213</name>
</gene>
<evidence type="ECO:0000313" key="1">
    <source>
        <dbReference type="EMBL" id="KAK3350273.1"/>
    </source>
</evidence>